<name>A0AA36GNL7_CYLNA</name>
<dbReference type="PANTHER" id="PTHR13948:SF3">
    <property type="entry name" value="FI21118P1"/>
    <property type="match status" value="1"/>
</dbReference>
<dbReference type="InterPro" id="IPR036443">
    <property type="entry name" value="Znf_RanBP2_sf"/>
</dbReference>
<organism evidence="14 15">
    <name type="scientific">Cylicocyclus nassatus</name>
    <name type="common">Nematode worm</name>
    <dbReference type="NCBI Taxonomy" id="53992"/>
    <lineage>
        <taxon>Eukaryota</taxon>
        <taxon>Metazoa</taxon>
        <taxon>Ecdysozoa</taxon>
        <taxon>Nematoda</taxon>
        <taxon>Chromadorea</taxon>
        <taxon>Rhabditida</taxon>
        <taxon>Rhabditina</taxon>
        <taxon>Rhabditomorpha</taxon>
        <taxon>Strongyloidea</taxon>
        <taxon>Strongylidae</taxon>
        <taxon>Cylicocyclus</taxon>
    </lineage>
</organism>
<evidence type="ECO:0000256" key="1">
    <source>
        <dbReference type="ARBA" id="ARBA00004123"/>
    </source>
</evidence>
<dbReference type="GO" id="GO:0003723">
    <property type="term" value="F:RNA binding"/>
    <property type="evidence" value="ECO:0007669"/>
    <property type="project" value="UniProtKB-UniRule"/>
</dbReference>
<comment type="caution">
    <text evidence="14">The sequence shown here is derived from an EMBL/GenBank/DDBJ whole genome shotgun (WGS) entry which is preliminary data.</text>
</comment>
<keyword evidence="2" id="KW-0479">Metal-binding</keyword>
<evidence type="ECO:0000256" key="4">
    <source>
        <dbReference type="ARBA" id="ARBA00022771"/>
    </source>
</evidence>
<dbReference type="PROSITE" id="PS50102">
    <property type="entry name" value="RRM"/>
    <property type="match status" value="1"/>
</dbReference>
<dbReference type="GO" id="GO:0000398">
    <property type="term" value="P:mRNA splicing, via spliceosome"/>
    <property type="evidence" value="ECO:0007669"/>
    <property type="project" value="TreeGrafter"/>
</dbReference>
<dbReference type="InterPro" id="IPR001876">
    <property type="entry name" value="Znf_RanBP2"/>
</dbReference>
<sequence length="880" mass="99394">MLPWMYENGTDRREPDVKQPEEETTDQYDRSRDQRYYNDYYEKFEETSDSRCYQNDQGNRRVEAPVPRDRRRQDSPGRPRNRSRSRSREKRYTRGRSRSRSRSPMRRRRSRSRSRERDTYSVVPVNKLALLNMPSNVDRNAIALVLAASGYLPQDIRVINRRGGSRSFGFIDFADVKTAMKWMDENQGWLTLSDGHRVQVEYAKSDPASGGRRSDHDWTCANCSVQNFFKRDACFKCDTDKRTSMDLERQGLHMVGVVPCDTLLIRSLPEGCTTAMLFEGLSQYTALTSIVQLQISDSKQYAYIQMKSSDEATLLLNSSYKAPIKIGGKDVVTTFCRHSMTHLIRQQISMLQHRNPVPMQQNAPGMNPNAHGAEVAQAAMAALRQSQGHVVPPNVAVPPQHLIMMQQQQQGQQAPMMAAGPAQHPYAMPPMAQQVQMIPTTSMQAPMMMQHPAQLQAAPGAPQPAYAVVNPTPVNGIIGLTPTPRGVFSKYVTPNPATFSYDQNSGYYLDPETKFFYDQKTGYYYNNDTRKWCSWDPTYSTYFPVEDTSQNQNQAATSAATTTTETPATTTEAKPEEKPEETKAKTAADIAKEMMKWAKKQEKKVQMSLKPLVKPLETKSAFDAANGNGANVAHKMLEKSQHALAHVNDSDDEEEGSGDEKKKNPPDEAPVPPRRHIPTAQEHREMMERALVDEAKKMCLLCKRAFPSVDVLRKHVEKSELHKKNLEEKRVEWGRQYVTAMMEGQGDQAPVLPPQPEQKIVYRDRAKERREAFGLDPGVSDYRVEFGVRSEEALRKESELAAVRPLGQDNIGSRLLKGMGWREGMGVGRNGQGIVNPIEATRRVEGAGLGSAGSKILHGAEATHQERVRATFYSRYKDME</sequence>
<reference evidence="14" key="1">
    <citation type="submission" date="2023-07" db="EMBL/GenBank/DDBJ databases">
        <authorList>
            <consortium name="CYATHOMIX"/>
        </authorList>
    </citation>
    <scope>NUCLEOTIDE SEQUENCE</scope>
    <source>
        <strain evidence="14">N/A</strain>
    </source>
</reference>
<gene>
    <name evidence="14" type="ORF">CYNAS_LOCUS7333</name>
</gene>
<evidence type="ECO:0000256" key="2">
    <source>
        <dbReference type="ARBA" id="ARBA00022723"/>
    </source>
</evidence>
<dbReference type="CDD" id="cd16162">
    <property type="entry name" value="OCRE_RBM5_like"/>
    <property type="match status" value="1"/>
</dbReference>
<evidence type="ECO:0000313" key="15">
    <source>
        <dbReference type="Proteomes" id="UP001176961"/>
    </source>
</evidence>
<evidence type="ECO:0000256" key="7">
    <source>
        <dbReference type="ARBA" id="ARBA00023242"/>
    </source>
</evidence>
<dbReference type="Gene3D" id="4.10.1060.10">
    <property type="entry name" value="Zinc finger, RanBP2-type"/>
    <property type="match status" value="1"/>
</dbReference>
<keyword evidence="4 9" id="KW-0863">Zinc-finger</keyword>
<feature type="compositionally biased region" description="Basic and acidic residues" evidence="10">
    <location>
        <begin position="9"/>
        <end position="49"/>
    </location>
</feature>
<dbReference type="SMART" id="SM00547">
    <property type="entry name" value="ZnF_RBZ"/>
    <property type="match status" value="1"/>
</dbReference>
<dbReference type="Pfam" id="PF01585">
    <property type="entry name" value="G-patch"/>
    <property type="match status" value="1"/>
</dbReference>
<evidence type="ECO:0000256" key="8">
    <source>
        <dbReference type="PROSITE-ProRule" id="PRU00176"/>
    </source>
</evidence>
<feature type="compositionally biased region" description="Basic and acidic residues" evidence="10">
    <location>
        <begin position="573"/>
        <end position="586"/>
    </location>
</feature>
<evidence type="ECO:0000256" key="3">
    <source>
        <dbReference type="ARBA" id="ARBA00022737"/>
    </source>
</evidence>
<evidence type="ECO:0000256" key="6">
    <source>
        <dbReference type="ARBA" id="ARBA00022884"/>
    </source>
</evidence>
<feature type="compositionally biased region" description="Basic residues" evidence="10">
    <location>
        <begin position="79"/>
        <end position="112"/>
    </location>
</feature>
<dbReference type="InterPro" id="IPR012677">
    <property type="entry name" value="Nucleotide-bd_a/b_plait_sf"/>
</dbReference>
<dbReference type="GO" id="GO:0008270">
    <property type="term" value="F:zinc ion binding"/>
    <property type="evidence" value="ECO:0007669"/>
    <property type="project" value="UniProtKB-KW"/>
</dbReference>
<dbReference type="GO" id="GO:0005634">
    <property type="term" value="C:nucleus"/>
    <property type="evidence" value="ECO:0007669"/>
    <property type="project" value="UniProtKB-SubCell"/>
</dbReference>
<keyword evidence="7" id="KW-0539">Nucleus</keyword>
<evidence type="ECO:0000256" key="10">
    <source>
        <dbReference type="SAM" id="MobiDB-lite"/>
    </source>
</evidence>
<keyword evidence="3" id="KW-0677">Repeat</keyword>
<dbReference type="InterPro" id="IPR041591">
    <property type="entry name" value="OCRE"/>
</dbReference>
<dbReference type="PROSITE" id="PS50199">
    <property type="entry name" value="ZF_RANBP2_2"/>
    <property type="match status" value="1"/>
</dbReference>
<evidence type="ECO:0000259" key="13">
    <source>
        <dbReference type="PROSITE" id="PS50199"/>
    </source>
</evidence>
<feature type="domain" description="RanBP2-type" evidence="13">
    <location>
        <begin position="213"/>
        <end position="243"/>
    </location>
</feature>
<keyword evidence="6 8" id="KW-0694">RNA-binding</keyword>
<dbReference type="Proteomes" id="UP001176961">
    <property type="component" value="Unassembled WGS sequence"/>
</dbReference>
<evidence type="ECO:0000256" key="5">
    <source>
        <dbReference type="ARBA" id="ARBA00022833"/>
    </source>
</evidence>
<keyword evidence="5" id="KW-0862">Zinc</keyword>
<dbReference type="SMART" id="SM00443">
    <property type="entry name" value="G_patch"/>
    <property type="match status" value="1"/>
</dbReference>
<feature type="region of interest" description="Disordered" evidence="10">
    <location>
        <begin position="1"/>
        <end position="119"/>
    </location>
</feature>
<feature type="domain" description="G-patch" evidence="12">
    <location>
        <begin position="808"/>
        <end position="854"/>
    </location>
</feature>
<feature type="domain" description="RRM" evidence="11">
    <location>
        <begin position="126"/>
        <end position="205"/>
    </location>
</feature>
<dbReference type="PROSITE" id="PS01358">
    <property type="entry name" value="ZF_RANBP2_1"/>
    <property type="match status" value="1"/>
</dbReference>
<dbReference type="EMBL" id="CATQJL010000112">
    <property type="protein sequence ID" value="CAJ0595350.1"/>
    <property type="molecule type" value="Genomic_DNA"/>
</dbReference>
<dbReference type="PROSITE" id="PS50174">
    <property type="entry name" value="G_PATCH"/>
    <property type="match status" value="1"/>
</dbReference>
<protein>
    <submittedName>
        <fullName evidence="14">Uncharacterized protein</fullName>
    </submittedName>
</protein>
<feature type="region of interest" description="Disordered" evidence="10">
    <location>
        <begin position="550"/>
        <end position="586"/>
    </location>
</feature>
<dbReference type="SMART" id="SM00360">
    <property type="entry name" value="RRM"/>
    <property type="match status" value="2"/>
</dbReference>
<dbReference type="SUPFAM" id="SSF90209">
    <property type="entry name" value="Ran binding protein zinc finger-like"/>
    <property type="match status" value="1"/>
</dbReference>
<dbReference type="Pfam" id="PF17780">
    <property type="entry name" value="OCRE"/>
    <property type="match status" value="1"/>
</dbReference>
<dbReference type="Gene3D" id="3.30.70.330">
    <property type="match status" value="2"/>
</dbReference>
<feature type="compositionally biased region" description="Basic and acidic residues" evidence="10">
    <location>
        <begin position="58"/>
        <end position="77"/>
    </location>
</feature>
<dbReference type="AlphaFoldDB" id="A0AA36GNL7"/>
<dbReference type="InterPro" id="IPR000504">
    <property type="entry name" value="RRM_dom"/>
</dbReference>
<dbReference type="SUPFAM" id="SSF54928">
    <property type="entry name" value="RNA-binding domain, RBD"/>
    <property type="match status" value="1"/>
</dbReference>
<evidence type="ECO:0000259" key="11">
    <source>
        <dbReference type="PROSITE" id="PS50102"/>
    </source>
</evidence>
<keyword evidence="15" id="KW-1185">Reference proteome</keyword>
<proteinExistence type="predicted"/>
<feature type="compositionally biased region" description="Low complexity" evidence="10">
    <location>
        <begin position="555"/>
        <end position="572"/>
    </location>
</feature>
<evidence type="ECO:0000259" key="12">
    <source>
        <dbReference type="PROSITE" id="PS50174"/>
    </source>
</evidence>
<feature type="region of interest" description="Disordered" evidence="10">
    <location>
        <begin position="645"/>
        <end position="681"/>
    </location>
</feature>
<dbReference type="InterPro" id="IPR000467">
    <property type="entry name" value="G_patch_dom"/>
</dbReference>
<evidence type="ECO:0000256" key="9">
    <source>
        <dbReference type="PROSITE-ProRule" id="PRU00322"/>
    </source>
</evidence>
<comment type="subcellular location">
    <subcellularLocation>
        <location evidence="1">Nucleus</location>
    </subcellularLocation>
</comment>
<dbReference type="InterPro" id="IPR035979">
    <property type="entry name" value="RBD_domain_sf"/>
</dbReference>
<dbReference type="PANTHER" id="PTHR13948">
    <property type="entry name" value="RNA-BINDING PROTEIN"/>
    <property type="match status" value="1"/>
</dbReference>
<evidence type="ECO:0000313" key="14">
    <source>
        <dbReference type="EMBL" id="CAJ0595350.1"/>
    </source>
</evidence>
<accession>A0AA36GNL7</accession>